<evidence type="ECO:0000313" key="12">
    <source>
        <dbReference type="Proteomes" id="UP000636458"/>
    </source>
</evidence>
<comment type="similarity">
    <text evidence="2">Belongs to the diacylglycerol/lipid kinase family.</text>
</comment>
<dbReference type="InterPro" id="IPR001206">
    <property type="entry name" value="Diacylglycerol_kinase_cat_dom"/>
</dbReference>
<evidence type="ECO:0000256" key="4">
    <source>
        <dbReference type="ARBA" id="ARBA00022741"/>
    </source>
</evidence>
<organism evidence="10 12">
    <name type="scientific">Lacisediminihabitans changchengi</name>
    <dbReference type="NCBI Taxonomy" id="2787634"/>
    <lineage>
        <taxon>Bacteria</taxon>
        <taxon>Bacillati</taxon>
        <taxon>Actinomycetota</taxon>
        <taxon>Actinomycetes</taxon>
        <taxon>Micrococcales</taxon>
        <taxon>Microbacteriaceae</taxon>
        <taxon>Lacisediminihabitans</taxon>
    </lineage>
</organism>
<evidence type="ECO:0000256" key="3">
    <source>
        <dbReference type="ARBA" id="ARBA00022679"/>
    </source>
</evidence>
<evidence type="ECO:0000256" key="5">
    <source>
        <dbReference type="ARBA" id="ARBA00022777"/>
    </source>
</evidence>
<protein>
    <submittedName>
        <fullName evidence="10">NAD(+)/NADH kinase</fullName>
    </submittedName>
</protein>
<dbReference type="Pfam" id="PF19279">
    <property type="entry name" value="YegS_C"/>
    <property type="match status" value="1"/>
</dbReference>
<feature type="domain" description="DAGKc" evidence="9">
    <location>
        <begin position="6"/>
        <end position="136"/>
    </location>
</feature>
<keyword evidence="3" id="KW-0808">Transferase</keyword>
<dbReference type="InterPro" id="IPR050187">
    <property type="entry name" value="Lipid_Phosphate_FormReg"/>
</dbReference>
<dbReference type="PANTHER" id="PTHR12358">
    <property type="entry name" value="SPHINGOSINE KINASE"/>
    <property type="match status" value="1"/>
</dbReference>
<dbReference type="AlphaFoldDB" id="A0A934W3X3"/>
<keyword evidence="7" id="KW-0443">Lipid metabolism</keyword>
<proteinExistence type="inferred from homology"/>
<dbReference type="Pfam" id="PF00781">
    <property type="entry name" value="DAGK_cat"/>
    <property type="match status" value="1"/>
</dbReference>
<sequence length="323" mass="33946">MAELAASSRRAAIIYNPTKVALDQLRPVIEDEEISRGWLPSLWFATTTDDAGEGPAREAVATSPDLLIVAGGDGTVRTVAEVVRGSGIPFAIVPAGTGNLLARNLHLPLGDLVASVRVAFGDNTRAVDVAVVTLERADTTSTTHAFVVMAGIGLDANMAIHTSSALKRRIGWLAYVEPIVRSIGNRTEHAMSVSLDGEAWRSIDAHTVIVGNTGTLTAGIVLLPNAVPDDGLLDVVVIRPKGPGGWARIASRLAVGGVLSRSPGGRKVLRAAPQFRALRYAQSRRLAVRFAQPQQMELDGDGVGLVTAATITVMPGALPVRVR</sequence>
<dbReference type="EMBL" id="JAEPES010000003">
    <property type="protein sequence ID" value="MBK4347957.1"/>
    <property type="molecule type" value="Genomic_DNA"/>
</dbReference>
<dbReference type="GO" id="GO:0005524">
    <property type="term" value="F:ATP binding"/>
    <property type="evidence" value="ECO:0007669"/>
    <property type="project" value="UniProtKB-KW"/>
</dbReference>
<dbReference type="InterPro" id="IPR016064">
    <property type="entry name" value="NAD/diacylglycerol_kinase_sf"/>
</dbReference>
<evidence type="ECO:0000256" key="6">
    <source>
        <dbReference type="ARBA" id="ARBA00022840"/>
    </source>
</evidence>
<reference evidence="10" key="1">
    <citation type="submission" date="2021-01" db="EMBL/GenBank/DDBJ databases">
        <title>Lacisediminihabitans sp. nov. strain G11-30, isolated from Antarctic Soil.</title>
        <authorList>
            <person name="Li J."/>
        </authorList>
    </citation>
    <scope>NUCLEOTIDE SEQUENCE</scope>
    <source>
        <strain evidence="10">G11-30</strain>
    </source>
</reference>
<dbReference type="SUPFAM" id="SSF111331">
    <property type="entry name" value="NAD kinase/diacylglycerol kinase-like"/>
    <property type="match status" value="1"/>
</dbReference>
<keyword evidence="7" id="KW-0444">Lipid biosynthesis</keyword>
<dbReference type="RefSeq" id="WP_200555202.1">
    <property type="nucleotide sequence ID" value="NZ_JAEPES010000001.1"/>
</dbReference>
<keyword evidence="8" id="KW-1208">Phospholipid metabolism</keyword>
<evidence type="ECO:0000256" key="2">
    <source>
        <dbReference type="ARBA" id="ARBA00005983"/>
    </source>
</evidence>
<keyword evidence="6" id="KW-0067">ATP-binding</keyword>
<evidence type="ECO:0000259" key="9">
    <source>
        <dbReference type="PROSITE" id="PS50146"/>
    </source>
</evidence>
<keyword evidence="5 10" id="KW-0418">Kinase</keyword>
<keyword evidence="7" id="KW-0594">Phospholipid biosynthesis</keyword>
<dbReference type="EMBL" id="JAEPES010000001">
    <property type="protein sequence ID" value="MBK4346920.1"/>
    <property type="molecule type" value="Genomic_DNA"/>
</dbReference>
<evidence type="ECO:0000256" key="7">
    <source>
        <dbReference type="ARBA" id="ARBA00023209"/>
    </source>
</evidence>
<comment type="cofactor">
    <cofactor evidence="1">
        <name>Mg(2+)</name>
        <dbReference type="ChEBI" id="CHEBI:18420"/>
    </cofactor>
</comment>
<keyword evidence="4" id="KW-0547">Nucleotide-binding</keyword>
<keyword evidence="12" id="KW-1185">Reference proteome</keyword>
<dbReference type="InterPro" id="IPR045540">
    <property type="entry name" value="YegS/DAGK_C"/>
</dbReference>
<dbReference type="InterPro" id="IPR017438">
    <property type="entry name" value="ATP-NAD_kinase_N"/>
</dbReference>
<dbReference type="Proteomes" id="UP000636458">
    <property type="component" value="Unassembled WGS sequence"/>
</dbReference>
<dbReference type="PANTHER" id="PTHR12358:SF54">
    <property type="entry name" value="SPHINGOSINE KINASE RELATED PROTEIN"/>
    <property type="match status" value="1"/>
</dbReference>
<dbReference type="GO" id="GO:0016301">
    <property type="term" value="F:kinase activity"/>
    <property type="evidence" value="ECO:0007669"/>
    <property type="project" value="UniProtKB-KW"/>
</dbReference>
<dbReference type="PROSITE" id="PS50146">
    <property type="entry name" value="DAGK"/>
    <property type="match status" value="1"/>
</dbReference>
<evidence type="ECO:0000256" key="8">
    <source>
        <dbReference type="ARBA" id="ARBA00023264"/>
    </source>
</evidence>
<evidence type="ECO:0000313" key="11">
    <source>
        <dbReference type="EMBL" id="MBK4347957.1"/>
    </source>
</evidence>
<gene>
    <name evidence="10" type="ORF">IV501_04680</name>
    <name evidence="11" type="ORF">IV501_09945</name>
</gene>
<dbReference type="GO" id="GO:0008654">
    <property type="term" value="P:phospholipid biosynthetic process"/>
    <property type="evidence" value="ECO:0007669"/>
    <property type="project" value="UniProtKB-KW"/>
</dbReference>
<comment type="caution">
    <text evidence="10">The sequence shown here is derived from an EMBL/GenBank/DDBJ whole genome shotgun (WGS) entry which is preliminary data.</text>
</comment>
<evidence type="ECO:0000256" key="1">
    <source>
        <dbReference type="ARBA" id="ARBA00001946"/>
    </source>
</evidence>
<name>A0A934W3X3_9MICO</name>
<dbReference type="Gene3D" id="2.60.200.40">
    <property type="match status" value="1"/>
</dbReference>
<accession>A0A934W3X3</accession>
<dbReference type="Gene3D" id="3.40.50.10330">
    <property type="entry name" value="Probable inorganic polyphosphate/atp-NAD kinase, domain 1"/>
    <property type="match status" value="1"/>
</dbReference>
<evidence type="ECO:0000313" key="10">
    <source>
        <dbReference type="EMBL" id="MBK4346920.1"/>
    </source>
</evidence>